<keyword evidence="3" id="KW-0472">Membrane</keyword>
<evidence type="ECO:0000256" key="3">
    <source>
        <dbReference type="SAM" id="Phobius"/>
    </source>
</evidence>
<feature type="region of interest" description="Disordered" evidence="2">
    <location>
        <begin position="2144"/>
        <end position="2164"/>
    </location>
</feature>
<dbReference type="KEGG" id="mcou:NCTC10179_00740"/>
<feature type="region of interest" description="Disordered" evidence="2">
    <location>
        <begin position="1544"/>
        <end position="1570"/>
    </location>
</feature>
<feature type="compositionally biased region" description="Polar residues" evidence="2">
    <location>
        <begin position="1789"/>
        <end position="1804"/>
    </location>
</feature>
<feature type="compositionally biased region" description="Low complexity" evidence="2">
    <location>
        <begin position="617"/>
        <end position="629"/>
    </location>
</feature>
<keyword evidence="4" id="KW-0732">Signal</keyword>
<sequence>MKKNNKVKLILGTSIATISSATVAIASLSASSIASSQDAEQARINDLVSKVTSADYEGKKEVSAAFVFQNALNPTSTPMEKTLTDEQKSKLSFTITDGENTYTSVYENGRHVFKELNVYVKKYYFNNFSNDNDLTKIYRNSAGRAVNPPRSRWVNEYKYTGNLNISISLGSLNSVYDASLNDTLSNTINISGFLTERFRLRKIIFGNGEDGTTIINDLNTEYLNILRNSIFTEEDKKFRPSSFTNKEEVDGKTTYSLKPEIYKRVQDILKNYSDENHLEFEVYRDNTKGDLIDDENGSLSVSVAIRSTRNFSRLQTSVSISDVESIAEGFWTDTKEKNRLNYLINNLDVEYSPNETMLNYPTTYALDDSTKPQYVFSTTDEQGNKHTAVYEDGKFVFKTLDAEISLFEMNDVITNRNDADGGFNYRVQMHSIREQFENNNSEIITRHSHGFKTETMRLNDVLTSKRESLEGLDFPRNRKDGSLPSSVTNEEIVAKLNEVITPSTDLAIIKSNNIVSLVKNNANGTITVKFKLNSTRDQLTDQTSASENAYTKVFNWFLTYDQDIQRSIQAAKQEIQDKTYLTQEEKDKLKANLDTIKDQYDNSTLTDDEKYQEAKDAISSNSNIASTIDSNKETEINNVDTNYPHLNDEQRSQVKSDIKNANLLTGISDATNPSVEQVKQKAQALDDSMTHAQNNIDLDVPFKQTDAYLHAPQDLKDLYEAALQATKDLVPQNAETGENAKTPDLNALTDWNTNVDKPTDSNYPKDAVDELNRNLEAIKTKINELEQAKIAAKEAIDNMGYLSEEEKTALKSNVDKTTNLNDVSLVKTEAQSVNKQKKEEVDEIDENYPNLNQTQKDELAQAIKNANLNTIEGSNNPSVDDVLNKGSQLNDSMGTLNEFVDSKDAFKASPLYTEATPEAKAKYDKLLNAATNLKDDINPNVSDIDSTDISSQPDAGWEKDNVNKLNAAIKNAQVEAVKSIIDQLPNLSQEEKNNLKNKLNSNQTLEQMQVVVDEAKQLNSDKQTEINKINAFQHLNDSQKADAIQKIKDANLDPQLNPTSPKVADEVAKATTLDKAMEKLENLVNNKDNVHTQDKYNNATDESKNNYDKLVEAGKQLKNNTNPDDTNLALLDNFTKPNTPNWSLDDVQKLTQEIEDALKQATKDAINKLPNLSQAEKDALNNLVDDVQDVNSNDLDNILNKAKEINDKKQQTIDSINALDYLSNDEKEKYSNDVKGEDLSGVDNLDTDTTLTDDLNAAKATNDAKKAKDNTLNLEHLNTDQRAAVTQAIKDSNLEPIEGKDNTPSTENAIANGTALDGSMKNLKDVKNAQPEVTSSQLFDLAPQDAKDKFNNLIEAIKQLENNTNPDADKVNDPSINETSPNWSKDSVDALKVDTINALKDAYKKGIDNLPNLSGDEKQALKDKLDNSEVDTLEEIKAIEQEALKLNTDKQKEIDAVEANYPHLNQTQKDGVKNAIKKANLDPDLKENSPTVASVKNTASELDASMDKLHQRSAEEEKVKSSELFANATPEAKVKYEKALEATRQLQSNQNPQDVSGLEGVTPQDSANWPKEPVDVLKANLENTLKDVAKSYVDNLPNLSDAEKIAFKDAITNLSDPSFENIKALTDKAKAINDKKQDIIDKINALDYLSNDEKEKYINDVKAEDLSSVPNLAEDQTLTQDLQQAQTTNNAKKAKDQALDLPYLNDDQRAAVTQAIKDSNLNEIPGKEATPSTEDTINGGKALNESMKELDDLKNAQDDIKASELFNLATPESQDKYNTLIDAIKELQANNNPTSDPNVVQDSPNWPKDSVDTLKVDIINALKDAYKKGIDNLPNLSDDEKQALKDKLDDPQVDTLTEVQAIAKEATDLNKQKQGEIDAVETTYPHLNASQQQALKNAIKKANVDPELKEGSPTLESVKDTAQALDNSMAELINRTNEDANVQGSDLFAGATQESKAKYLKALEASKQLQNDSNPNVDGLDNLTAQENANWVKDPVDNLKGNLQEGLKDVAKSYIDNLPNLNENEKVTLKDLVTNLENPTFEDIEKVANRAKEINDKKQDAIDAVIAGKYLSEDEKNYFKKQIVDTDYSNEASDEDKDIALAEIINVASLTNTDKKTQYDNLDSLPHLNDSQRQALKEDIINSNLNDVPNSSNPSTESVSQKGTQLDNSMKKLRDFLALNPEILQGNTYNNATDDSKSNFDDVVSLGVSLANNQTPNADTLNKVNTTIADSAKQLNATNTTPNWDKDNVDKLNAQLLEKYKQLVEDNIDKLPYLSDEEKQQLVDKLNSSDTNDKAKIDKILKLANNVNAQKQEIVDKINDLPHLSEVEKQSFTDDVIASNQVQDPLNTSPEEPNDQPKNSNELEDILDNSRKADLDKAFEDYIQNNLTSEDTNGAREKLQDLQDLIKTFEDDDKTKGKDTDYSNYKEVAEALKNIADLKDAYNAYLNADVSNVDEYTEAKNALESKITQVNKDIEALEKQTFSDPRLEDVKDQMIAQAKKDVAKADAEKEIVDALVNLSHDAYNPEHFEAALANAQAKLNSAEEDKNNILLSHLRDPKINYPALVDKSDNDEGLDEDEYNRYKPTLESPMSNVVKSALQNFGPYRAHLSDEAKAEYKGQLDELEYLSPQERELFESQIDNAERNREARAIIEEAKNVNAAKKAIADHIRDFEHLNDSQKQAYIDEVKANRLQSKEPQSEKSMDQILEDTQKLDDKMLELKNALKEALNTKKTPIYQNASETKQNDFDWAIRDGQKTVDNLPPRKHLDPNLTLDEVQTLIDNLKIQADQAALSAIDNLPYVLKEDKDKLKEELGKAKNQDKIIKVLNKAKDTNDLIKEIIDALNDFNKDTSAENSDKINDLLNKLAKVNPEVNLDNFTDTKEAIKANKELSDVLKAYRDSEIQSDTYEQAKTNLENVLAKGVVSLESPYSQMNDLVSDVLNASTTLNAQGHNEIALVEALVNINKENFDLSMLNNQTTGAFDKYNDLADKIAKSAYFDLLKEAAKNNNHVINAIYQLIKEVDDENASNVIRSALLKNFKPLKVGCNSWWKCWWWYVILSVGSASLVALAVAAGKRFKQTNKK</sequence>
<evidence type="ECO:0000313" key="6">
    <source>
        <dbReference type="EMBL" id="VEU76544.1"/>
    </source>
</evidence>
<keyword evidence="7" id="KW-1185">Reference proteome</keyword>
<dbReference type="InterPro" id="IPR009063">
    <property type="entry name" value="Ig/albumin-bd_sf"/>
</dbReference>
<name>A0A449B7H8_9BACT</name>
<feature type="region of interest" description="Disordered" evidence="2">
    <location>
        <begin position="2340"/>
        <end position="2362"/>
    </location>
</feature>
<dbReference type="EMBL" id="LR215039">
    <property type="protein sequence ID" value="VEU76544.1"/>
    <property type="molecule type" value="Genomic_DNA"/>
</dbReference>
<dbReference type="Proteomes" id="UP000289497">
    <property type="component" value="Chromosome"/>
</dbReference>
<dbReference type="InterPro" id="IPR002988">
    <property type="entry name" value="GA_module"/>
</dbReference>
<keyword evidence="3" id="KW-1133">Transmembrane helix</keyword>
<feature type="region of interest" description="Disordered" evidence="2">
    <location>
        <begin position="1789"/>
        <end position="1808"/>
    </location>
</feature>
<feature type="compositionally biased region" description="Polar residues" evidence="2">
    <location>
        <begin position="1374"/>
        <end position="1383"/>
    </location>
</feature>
<evidence type="ECO:0000256" key="1">
    <source>
        <dbReference type="SAM" id="Coils"/>
    </source>
</evidence>
<keyword evidence="3" id="KW-0812">Transmembrane</keyword>
<evidence type="ECO:0000313" key="7">
    <source>
        <dbReference type="Proteomes" id="UP000289497"/>
    </source>
</evidence>
<feature type="compositionally biased region" description="Polar residues" evidence="2">
    <location>
        <begin position="1544"/>
        <end position="1554"/>
    </location>
</feature>
<protein>
    <submittedName>
        <fullName evidence="6">ECM-binding protein homolog</fullName>
    </submittedName>
</protein>
<feature type="domain" description="Extracellular matrix-binding protein ebh GA module" evidence="5">
    <location>
        <begin position="1012"/>
        <end position="1071"/>
    </location>
</feature>
<evidence type="ECO:0000256" key="2">
    <source>
        <dbReference type="SAM" id="MobiDB-lite"/>
    </source>
</evidence>
<organism evidence="6 7">
    <name type="scientific">Mycoplasmopsis columboralis</name>
    <dbReference type="NCBI Taxonomy" id="171282"/>
    <lineage>
        <taxon>Bacteria</taxon>
        <taxon>Bacillati</taxon>
        <taxon>Mycoplasmatota</taxon>
        <taxon>Mycoplasmoidales</taxon>
        <taxon>Metamycoplasmataceae</taxon>
        <taxon>Mycoplasmopsis</taxon>
    </lineage>
</organism>
<accession>A0A449B7H8</accession>
<feature type="region of interest" description="Disordered" evidence="2">
    <location>
        <begin position="616"/>
        <end position="637"/>
    </location>
</feature>
<feature type="domain" description="Extracellular matrix-binding protein ebh GA module" evidence="5">
    <location>
        <begin position="1137"/>
        <end position="1203"/>
    </location>
</feature>
<proteinExistence type="predicted"/>
<dbReference type="OrthoDB" id="403887at2"/>
<feature type="compositionally biased region" description="Polar residues" evidence="2">
    <location>
        <begin position="2340"/>
        <end position="2360"/>
    </location>
</feature>
<feature type="coiled-coil region" evidence="1">
    <location>
        <begin position="988"/>
        <end position="1025"/>
    </location>
</feature>
<feature type="compositionally biased region" description="Polar residues" evidence="2">
    <location>
        <begin position="749"/>
        <end position="762"/>
    </location>
</feature>
<evidence type="ECO:0000259" key="5">
    <source>
        <dbReference type="SMART" id="SM00844"/>
    </source>
</evidence>
<feature type="region of interest" description="Disordered" evidence="2">
    <location>
        <begin position="1364"/>
        <end position="1383"/>
    </location>
</feature>
<reference evidence="6 7" key="1">
    <citation type="submission" date="2019-01" db="EMBL/GenBank/DDBJ databases">
        <authorList>
            <consortium name="Pathogen Informatics"/>
        </authorList>
    </citation>
    <scope>NUCLEOTIDE SEQUENCE [LARGE SCALE GENOMIC DNA]</scope>
    <source>
        <strain evidence="6 7">NCTC10179</strain>
    </source>
</reference>
<gene>
    <name evidence="6" type="primary">ebh_3</name>
    <name evidence="6" type="ORF">NCTC10179_00740</name>
</gene>
<dbReference type="SUPFAM" id="SSF46997">
    <property type="entry name" value="Bacterial immunoglobulin/albumin-binding domains"/>
    <property type="match status" value="1"/>
</dbReference>
<dbReference type="Gene3D" id="1.20.5.420">
    <property type="entry name" value="Immunoglobulin FC, subunit C"/>
    <property type="match status" value="1"/>
</dbReference>
<feature type="transmembrane region" description="Helical" evidence="3">
    <location>
        <begin position="3051"/>
        <end position="3071"/>
    </location>
</feature>
<feature type="signal peptide" evidence="4">
    <location>
        <begin position="1"/>
        <end position="26"/>
    </location>
</feature>
<dbReference type="Pfam" id="PF01468">
    <property type="entry name" value="GA"/>
    <property type="match status" value="11"/>
</dbReference>
<dbReference type="InterPro" id="IPR020840">
    <property type="entry name" value="Extracell_matrix-bd_GA"/>
</dbReference>
<feature type="region of interest" description="Disordered" evidence="2">
    <location>
        <begin position="733"/>
        <end position="765"/>
    </location>
</feature>
<dbReference type="Pfam" id="PF07554">
    <property type="entry name" value="FIVAR"/>
    <property type="match status" value="7"/>
</dbReference>
<feature type="coiled-coil region" evidence="1">
    <location>
        <begin position="2392"/>
        <end position="2480"/>
    </location>
</feature>
<keyword evidence="1" id="KW-0175">Coiled coil</keyword>
<dbReference type="RefSeq" id="WP_129693801.1">
    <property type="nucleotide sequence ID" value="NZ_LR215039.1"/>
</dbReference>
<evidence type="ECO:0000256" key="4">
    <source>
        <dbReference type="SAM" id="SignalP"/>
    </source>
</evidence>
<dbReference type="SMART" id="SM00844">
    <property type="entry name" value="GA"/>
    <property type="match status" value="3"/>
</dbReference>
<feature type="domain" description="Extracellular matrix-binding protein ebh GA module" evidence="5">
    <location>
        <begin position="778"/>
        <end position="831"/>
    </location>
</feature>
<feature type="coiled-coil region" evidence="1">
    <location>
        <begin position="768"/>
        <end position="798"/>
    </location>
</feature>
<feature type="coiled-coil region" evidence="1">
    <location>
        <begin position="2702"/>
        <end position="2729"/>
    </location>
</feature>
<feature type="coiled-coil region" evidence="1">
    <location>
        <begin position="827"/>
        <end position="854"/>
    </location>
</feature>
<dbReference type="Gene3D" id="1.20.120.1850">
    <property type="entry name" value="Ebh helix bundles repeating unit (S and A modules)"/>
    <property type="match status" value="9"/>
</dbReference>
<feature type="chain" id="PRO_5019299396" evidence="4">
    <location>
        <begin position="27"/>
        <end position="3081"/>
    </location>
</feature>